<reference evidence="1" key="2">
    <citation type="journal article" date="2022" name="New Phytol.">
        <title>Evolutionary transition to the ectomycorrhizal habit in the genomes of a hyperdiverse lineage of mushroom-forming fungi.</title>
        <authorList>
            <person name="Looney B."/>
            <person name="Miyauchi S."/>
            <person name="Morin E."/>
            <person name="Drula E."/>
            <person name="Courty P.E."/>
            <person name="Kohler A."/>
            <person name="Kuo A."/>
            <person name="LaButti K."/>
            <person name="Pangilinan J."/>
            <person name="Lipzen A."/>
            <person name="Riley R."/>
            <person name="Andreopoulos W."/>
            <person name="He G."/>
            <person name="Johnson J."/>
            <person name="Nolan M."/>
            <person name="Tritt A."/>
            <person name="Barry K.W."/>
            <person name="Grigoriev I.V."/>
            <person name="Nagy L.G."/>
            <person name="Hibbett D."/>
            <person name="Henrissat B."/>
            <person name="Matheny P.B."/>
            <person name="Labbe J."/>
            <person name="Martin F.M."/>
        </authorList>
    </citation>
    <scope>NUCLEOTIDE SEQUENCE</scope>
    <source>
        <strain evidence="1">HHB10654</strain>
    </source>
</reference>
<protein>
    <submittedName>
        <fullName evidence="1">Alpha/beta-hydrolase</fullName>
    </submittedName>
</protein>
<gene>
    <name evidence="1" type="ORF">BV25DRAFT_1531874</name>
</gene>
<dbReference type="EMBL" id="MU277193">
    <property type="protein sequence ID" value="KAI0066371.1"/>
    <property type="molecule type" value="Genomic_DNA"/>
</dbReference>
<keyword evidence="2" id="KW-1185">Reference proteome</keyword>
<accession>A0ACB8TD95</accession>
<dbReference type="Proteomes" id="UP000814140">
    <property type="component" value="Unassembled WGS sequence"/>
</dbReference>
<reference evidence="1" key="1">
    <citation type="submission" date="2021-03" db="EMBL/GenBank/DDBJ databases">
        <authorList>
            <consortium name="DOE Joint Genome Institute"/>
            <person name="Ahrendt S."/>
            <person name="Looney B.P."/>
            <person name="Miyauchi S."/>
            <person name="Morin E."/>
            <person name="Drula E."/>
            <person name="Courty P.E."/>
            <person name="Chicoki N."/>
            <person name="Fauchery L."/>
            <person name="Kohler A."/>
            <person name="Kuo A."/>
            <person name="Labutti K."/>
            <person name="Pangilinan J."/>
            <person name="Lipzen A."/>
            <person name="Riley R."/>
            <person name="Andreopoulos W."/>
            <person name="He G."/>
            <person name="Johnson J."/>
            <person name="Barry K.W."/>
            <person name="Grigoriev I.V."/>
            <person name="Nagy L."/>
            <person name="Hibbett D."/>
            <person name="Henrissat B."/>
            <person name="Matheny P.B."/>
            <person name="Labbe J."/>
            <person name="Martin F."/>
        </authorList>
    </citation>
    <scope>NUCLEOTIDE SEQUENCE</scope>
    <source>
        <strain evidence="1">HHB10654</strain>
    </source>
</reference>
<evidence type="ECO:0000313" key="2">
    <source>
        <dbReference type="Proteomes" id="UP000814140"/>
    </source>
</evidence>
<proteinExistence type="predicted"/>
<sequence>MQRALLLSASFLVARILAQILPVPVIVSTTSGQLVGVEVDGVASFKGVRFAQPPVGLLRWEPPTPFTSNLLFGATTLPPACVQQFAFANQAFDENLFNNPPPPEDEDCLFLNVWAPAPLTGPLKPVVIWIFGGSFNFGTGSLPIYDGTSFAKNQDIVVVTFNYRTNVFGFPESPDIPVQQNNLGLLDQELVFTWVQQNIAQFGGDKDQVTLMGQSAGSGAVALAILRHGTDAPFRAGIMLSGVPLSSSTALNFSSFNAFALAVGCTEAPGSAARLQCLRAVPAATIRSYTNGPSGGSFGLIVDNVTAFDSALQRIQNNQLAPVPILLGSMQDDGTVFSYGLTDLQAFLDSSLGAASLLLSAPVVRLLYPGLNDSEVIAAVVRDVGFRCPTKLWADTYVQSGLPNVFRYTYGAVFPDTQVFPGAGAWHSSEVRILFGTYNTSSATPAEATLSASLQAAFANFVKDPTVSPAQNWSQYDPGLLGITLAPTLAAIAYNGNVDPGNFVQPEQQSSINGPCAVWDLALN</sequence>
<evidence type="ECO:0000313" key="1">
    <source>
        <dbReference type="EMBL" id="KAI0066371.1"/>
    </source>
</evidence>
<organism evidence="1 2">
    <name type="scientific">Artomyces pyxidatus</name>
    <dbReference type="NCBI Taxonomy" id="48021"/>
    <lineage>
        <taxon>Eukaryota</taxon>
        <taxon>Fungi</taxon>
        <taxon>Dikarya</taxon>
        <taxon>Basidiomycota</taxon>
        <taxon>Agaricomycotina</taxon>
        <taxon>Agaricomycetes</taxon>
        <taxon>Russulales</taxon>
        <taxon>Auriscalpiaceae</taxon>
        <taxon>Artomyces</taxon>
    </lineage>
</organism>
<name>A0ACB8TD95_9AGAM</name>
<comment type="caution">
    <text evidence="1">The sequence shown here is derived from an EMBL/GenBank/DDBJ whole genome shotgun (WGS) entry which is preliminary data.</text>
</comment>